<dbReference type="OrthoDB" id="9916899at2"/>
<dbReference type="Proteomes" id="UP000577697">
    <property type="component" value="Unassembled WGS sequence"/>
</dbReference>
<dbReference type="KEGG" id="aak:AA2016_2903"/>
<evidence type="ECO:0000256" key="1">
    <source>
        <dbReference type="SAM" id="Phobius"/>
    </source>
</evidence>
<evidence type="ECO:0000313" key="5">
    <source>
        <dbReference type="Proteomes" id="UP000075755"/>
    </source>
</evidence>
<reference evidence="4 6" key="2">
    <citation type="submission" date="2018-06" db="EMBL/GenBank/DDBJ databases">
        <authorList>
            <consortium name="Pathogen Informatics"/>
            <person name="Doyle S."/>
        </authorList>
    </citation>
    <scope>NUCLEOTIDE SEQUENCE [LARGE SCALE GENOMIC DNA]</scope>
    <source>
        <strain evidence="4 6">NCTC10684</strain>
    </source>
</reference>
<keyword evidence="7" id="KW-1185">Reference proteome</keyword>
<reference evidence="3 7" key="3">
    <citation type="submission" date="2020-08" db="EMBL/GenBank/DDBJ databases">
        <title>Genomic Encyclopedia of Type Strains, Phase IV (KMG-IV): sequencing the most valuable type-strain genomes for metagenomic binning, comparative biology and taxonomic classification.</title>
        <authorList>
            <person name="Goeker M."/>
        </authorList>
    </citation>
    <scope>NUCLEOTIDE SEQUENCE [LARGE SCALE GENOMIC DNA]</scope>
    <source>
        <strain evidence="3 7">DSM 10368</strain>
    </source>
</reference>
<organism evidence="2 5">
    <name type="scientific">Aminobacter aminovorans</name>
    <name type="common">Chelatobacter heintzii</name>
    <dbReference type="NCBI Taxonomy" id="83263"/>
    <lineage>
        <taxon>Bacteria</taxon>
        <taxon>Pseudomonadati</taxon>
        <taxon>Pseudomonadota</taxon>
        <taxon>Alphaproteobacteria</taxon>
        <taxon>Hyphomicrobiales</taxon>
        <taxon>Phyllobacteriaceae</taxon>
        <taxon>Aminobacter</taxon>
    </lineage>
</organism>
<protein>
    <submittedName>
        <fullName evidence="2">Uncharacterized protein</fullName>
    </submittedName>
</protein>
<accession>A0A142M658</accession>
<dbReference type="Proteomes" id="UP000254701">
    <property type="component" value="Unassembled WGS sequence"/>
</dbReference>
<keyword evidence="1" id="KW-1133">Transmembrane helix</keyword>
<dbReference type="AlphaFoldDB" id="A0A142M658"/>
<evidence type="ECO:0000313" key="4">
    <source>
        <dbReference type="EMBL" id="SUU89310.1"/>
    </source>
</evidence>
<evidence type="ECO:0000313" key="6">
    <source>
        <dbReference type="Proteomes" id="UP000254701"/>
    </source>
</evidence>
<dbReference type="RefSeq" id="WP_157097064.1">
    <property type="nucleotide sequence ID" value="NZ_BAAAVY010000002.1"/>
</dbReference>
<feature type="transmembrane region" description="Helical" evidence="1">
    <location>
        <begin position="28"/>
        <end position="49"/>
    </location>
</feature>
<keyword evidence="1" id="KW-0472">Membrane</keyword>
<sequence>MAQTQYLSNSRVGETAAAAGRPASIAQIASYLFFTVSFGFTAAVVVGLVH</sequence>
<dbReference type="EMBL" id="JACICB010000001">
    <property type="protein sequence ID" value="MBB3703824.1"/>
    <property type="molecule type" value="Genomic_DNA"/>
</dbReference>
<dbReference type="EMBL" id="UFSM01000001">
    <property type="protein sequence ID" value="SUU89310.1"/>
    <property type="molecule type" value="Genomic_DNA"/>
</dbReference>
<gene>
    <name evidence="2" type="ORF">AA2016_2903</name>
    <name evidence="3" type="ORF">FHS67_000118</name>
    <name evidence="4" type="ORF">NCTC10684_02547</name>
</gene>
<dbReference type="Proteomes" id="UP000075755">
    <property type="component" value="Chromosome"/>
</dbReference>
<evidence type="ECO:0000313" key="7">
    <source>
        <dbReference type="Proteomes" id="UP000577697"/>
    </source>
</evidence>
<name>A0A142M658_AMIAI</name>
<keyword evidence="1" id="KW-0812">Transmembrane</keyword>
<proteinExistence type="predicted"/>
<evidence type="ECO:0000313" key="2">
    <source>
        <dbReference type="EMBL" id="AMS41828.1"/>
    </source>
</evidence>
<dbReference type="EMBL" id="CP015005">
    <property type="protein sequence ID" value="AMS41828.1"/>
    <property type="molecule type" value="Genomic_DNA"/>
</dbReference>
<evidence type="ECO:0000313" key="3">
    <source>
        <dbReference type="EMBL" id="MBB3703824.1"/>
    </source>
</evidence>
<reference evidence="2 5" key="1">
    <citation type="submission" date="2016-03" db="EMBL/GenBank/DDBJ databases">
        <title>Complete genome of Aminobacter aminovorans KCTC 2477.</title>
        <authorList>
            <person name="Kim K.M."/>
        </authorList>
    </citation>
    <scope>NUCLEOTIDE SEQUENCE [LARGE SCALE GENOMIC DNA]</scope>
    <source>
        <strain evidence="2 5">KCTC 2477</strain>
    </source>
</reference>